<keyword evidence="1" id="KW-0812">Transmembrane</keyword>
<keyword evidence="3" id="KW-1185">Reference proteome</keyword>
<feature type="transmembrane region" description="Helical" evidence="1">
    <location>
        <begin position="102"/>
        <end position="120"/>
    </location>
</feature>
<gene>
    <name evidence="2" type="ORF">GIY23_06810</name>
</gene>
<dbReference type="EMBL" id="CP045929">
    <property type="protein sequence ID" value="QGK72098.1"/>
    <property type="molecule type" value="Genomic_DNA"/>
</dbReference>
<dbReference type="InterPro" id="IPR021215">
    <property type="entry name" value="DUF2752"/>
</dbReference>
<feature type="transmembrane region" description="Helical" evidence="1">
    <location>
        <begin position="68"/>
        <end position="90"/>
    </location>
</feature>
<protein>
    <submittedName>
        <fullName evidence="2">DUF2752 domain-containing protein</fullName>
    </submittedName>
</protein>
<organism evidence="2 3">
    <name type="scientific">Allosaccharopolyspora coralli</name>
    <dbReference type="NCBI Taxonomy" id="2665642"/>
    <lineage>
        <taxon>Bacteria</taxon>
        <taxon>Bacillati</taxon>
        <taxon>Actinomycetota</taxon>
        <taxon>Actinomycetes</taxon>
        <taxon>Pseudonocardiales</taxon>
        <taxon>Pseudonocardiaceae</taxon>
        <taxon>Allosaccharopolyspora</taxon>
    </lineage>
</organism>
<dbReference type="Proteomes" id="UP000371041">
    <property type="component" value="Chromosome"/>
</dbReference>
<evidence type="ECO:0000313" key="3">
    <source>
        <dbReference type="Proteomes" id="UP000371041"/>
    </source>
</evidence>
<dbReference type="KEGG" id="sace:GIY23_06810"/>
<dbReference type="AlphaFoldDB" id="A0A5Q3QC21"/>
<evidence type="ECO:0000313" key="2">
    <source>
        <dbReference type="EMBL" id="QGK72098.1"/>
    </source>
</evidence>
<sequence>MFPVRRIPRTGLLVLGVGAFGLVLGSGVIPVPCPLKLLTGLDCPLCGGSRVAGALLQADLARALDVNAFAVLVVLPLVAVVLVAMARVELGRARFHWPAGRLGSVLGYVLLGAFLTWGVVRNLPFEPFTVLRA</sequence>
<reference evidence="3" key="1">
    <citation type="submission" date="2019-11" db="EMBL/GenBank/DDBJ databases">
        <title>The complete genome sequence of Saccharopolyspora sp. E2A.</title>
        <authorList>
            <person name="Zhang G."/>
        </authorList>
    </citation>
    <scope>NUCLEOTIDE SEQUENCE [LARGE SCALE GENOMIC DNA]</scope>
    <source>
        <strain evidence="3">E2A</strain>
    </source>
</reference>
<evidence type="ECO:0000256" key="1">
    <source>
        <dbReference type="SAM" id="Phobius"/>
    </source>
</evidence>
<dbReference type="Pfam" id="PF10825">
    <property type="entry name" value="DUF2752"/>
    <property type="match status" value="1"/>
</dbReference>
<keyword evidence="1" id="KW-1133">Transmembrane helix</keyword>
<proteinExistence type="predicted"/>
<feature type="transmembrane region" description="Helical" evidence="1">
    <location>
        <begin position="12"/>
        <end position="31"/>
    </location>
</feature>
<name>A0A5Q3QC21_9PSEU</name>
<accession>A0A5Q3QC21</accession>
<keyword evidence="1" id="KW-0472">Membrane</keyword>